<dbReference type="PROSITE" id="PS51782">
    <property type="entry name" value="LYSM"/>
    <property type="match status" value="1"/>
</dbReference>
<dbReference type="CDD" id="cd00118">
    <property type="entry name" value="LysM"/>
    <property type="match status" value="1"/>
</dbReference>
<dbReference type="STRING" id="1907941.BKE30_00685"/>
<dbReference type="FunFam" id="3.10.350.10:FF:000001">
    <property type="entry name" value="Peptidoglycan-binding protein LysM"/>
    <property type="match status" value="1"/>
</dbReference>
<dbReference type="GO" id="GO:0005737">
    <property type="term" value="C:cytoplasm"/>
    <property type="evidence" value="ECO:0007669"/>
    <property type="project" value="UniProtKB-SubCell"/>
</dbReference>
<evidence type="ECO:0000256" key="2">
    <source>
        <dbReference type="ARBA" id="ARBA00022490"/>
    </source>
</evidence>
<dbReference type="AlphaFoldDB" id="A0A1S8CXI1"/>
<dbReference type="Proteomes" id="UP000192132">
    <property type="component" value="Unassembled WGS sequence"/>
</dbReference>
<reference evidence="6 7" key="1">
    <citation type="submission" date="2016-10" db="EMBL/GenBank/DDBJ databases">
        <title>Draft Genome sequence of Alkanindiges sp. strain H1.</title>
        <authorList>
            <person name="Subhash Y."/>
            <person name="Lee S."/>
        </authorList>
    </citation>
    <scope>NUCLEOTIDE SEQUENCE [LARGE SCALE GENOMIC DNA]</scope>
    <source>
        <strain evidence="6 7">H1</strain>
    </source>
</reference>
<evidence type="ECO:0000256" key="1">
    <source>
        <dbReference type="ARBA" id="ARBA00004496"/>
    </source>
</evidence>
<dbReference type="SMART" id="SM00257">
    <property type="entry name" value="LysM"/>
    <property type="match status" value="1"/>
</dbReference>
<protein>
    <recommendedName>
        <fullName evidence="3">Potassium binding protein Kbp</fullName>
    </recommendedName>
</protein>
<organism evidence="6 7">
    <name type="scientific">Alkanindiges hydrocarboniclasticus</name>
    <dbReference type="NCBI Taxonomy" id="1907941"/>
    <lineage>
        <taxon>Bacteria</taxon>
        <taxon>Pseudomonadati</taxon>
        <taxon>Pseudomonadota</taxon>
        <taxon>Gammaproteobacteria</taxon>
        <taxon>Moraxellales</taxon>
        <taxon>Moraxellaceae</taxon>
        <taxon>Alkanindiges</taxon>
    </lineage>
</organism>
<dbReference type="Pfam" id="PF01476">
    <property type="entry name" value="LysM"/>
    <property type="match status" value="1"/>
</dbReference>
<evidence type="ECO:0000313" key="6">
    <source>
        <dbReference type="EMBL" id="ONG42060.1"/>
    </source>
</evidence>
<evidence type="ECO:0000313" key="7">
    <source>
        <dbReference type="Proteomes" id="UP000192132"/>
    </source>
</evidence>
<feature type="compositionally biased region" description="Low complexity" evidence="4">
    <location>
        <begin position="19"/>
        <end position="46"/>
    </location>
</feature>
<proteinExistence type="predicted"/>
<gene>
    <name evidence="6" type="ORF">BKE30_00685</name>
</gene>
<dbReference type="SUPFAM" id="SSF54106">
    <property type="entry name" value="LysM domain"/>
    <property type="match status" value="1"/>
</dbReference>
<dbReference type="Gene3D" id="3.10.350.10">
    <property type="entry name" value="LysM domain"/>
    <property type="match status" value="1"/>
</dbReference>
<comment type="subcellular location">
    <subcellularLocation>
        <location evidence="1">Cytoplasm</location>
    </subcellularLocation>
</comment>
<dbReference type="PANTHER" id="PTHR34700:SF8">
    <property type="entry name" value="POTASSIUM BINDING PROTEIN KBP"/>
    <property type="match status" value="1"/>
</dbReference>
<evidence type="ECO:0000256" key="4">
    <source>
        <dbReference type="SAM" id="MobiDB-lite"/>
    </source>
</evidence>
<dbReference type="InterPro" id="IPR036779">
    <property type="entry name" value="LysM_dom_sf"/>
</dbReference>
<name>A0A1S8CXI1_9GAMM</name>
<dbReference type="NCBIfam" id="NF008399">
    <property type="entry name" value="PRK11198.1"/>
    <property type="match status" value="1"/>
</dbReference>
<dbReference type="InterPro" id="IPR052196">
    <property type="entry name" value="Bact_Kbp"/>
</dbReference>
<evidence type="ECO:0000259" key="5">
    <source>
        <dbReference type="PROSITE" id="PS51782"/>
    </source>
</evidence>
<feature type="region of interest" description="Disordered" evidence="4">
    <location>
        <begin position="1"/>
        <end position="52"/>
    </location>
</feature>
<keyword evidence="7" id="KW-1185">Reference proteome</keyword>
<comment type="caution">
    <text evidence="6">The sequence shown here is derived from an EMBL/GenBank/DDBJ whole genome shotgun (WGS) entry which is preliminary data.</text>
</comment>
<evidence type="ECO:0000256" key="3">
    <source>
        <dbReference type="ARBA" id="ARBA00072219"/>
    </source>
</evidence>
<dbReference type="InterPro" id="IPR018392">
    <property type="entry name" value="LysM"/>
</dbReference>
<dbReference type="PANTHER" id="PTHR34700">
    <property type="entry name" value="POTASSIUM BINDING PROTEIN KBP"/>
    <property type="match status" value="1"/>
</dbReference>
<accession>A0A1S8CXI1</accession>
<dbReference type="InterPro" id="IPR007055">
    <property type="entry name" value="BON_dom"/>
</dbReference>
<dbReference type="EMBL" id="MLCN01000003">
    <property type="protein sequence ID" value="ONG42060.1"/>
    <property type="molecule type" value="Genomic_DNA"/>
</dbReference>
<dbReference type="Pfam" id="PF04972">
    <property type="entry name" value="BON"/>
    <property type="match status" value="1"/>
</dbReference>
<dbReference type="OrthoDB" id="370541at2"/>
<feature type="domain" description="LysM" evidence="5">
    <location>
        <begin position="128"/>
        <end position="177"/>
    </location>
</feature>
<sequence>MGIFNFTKGIGEKLSGHKQQTTPAANPNTTQQAAPAAPQQATPRAPVHSSEPNPQVIANALLNRVNSLGLGIDGLSIHYEGNTDTATIKGKAKTQADREKAILAAGNVDHVAKVDDQMTVQAPAPESKFYTVKSGDNLSKISKEVYGDMDQYQKIFEANQPLLSSPDKIYPGQVLRIPS</sequence>
<dbReference type="RefSeq" id="WP_076876754.1">
    <property type="nucleotide sequence ID" value="NZ_MLCN01000003.1"/>
</dbReference>
<keyword evidence="2" id="KW-0963">Cytoplasm</keyword>